<feature type="domain" description="RNA polymerase sigma-70 ECF-like HTH" evidence="5">
    <location>
        <begin position="9"/>
        <end position="192"/>
    </location>
</feature>
<dbReference type="Gene3D" id="1.10.1740.10">
    <property type="match status" value="1"/>
</dbReference>
<gene>
    <name evidence="6" type="ORF">NM961_01375</name>
</gene>
<dbReference type="InterPro" id="IPR039425">
    <property type="entry name" value="RNA_pol_sigma-70-like"/>
</dbReference>
<dbReference type="SUPFAM" id="SSF88659">
    <property type="entry name" value="Sigma3 and sigma4 domains of RNA polymerase sigma factors"/>
    <property type="match status" value="1"/>
</dbReference>
<keyword evidence="2" id="KW-0805">Transcription regulation</keyword>
<dbReference type="RefSeq" id="WP_255910440.1">
    <property type="nucleotide sequence ID" value="NZ_JANFQO010000001.1"/>
</dbReference>
<comment type="caution">
    <text evidence="6">The sequence shown here is derived from an EMBL/GenBank/DDBJ whole genome shotgun (WGS) entry which is preliminary data.</text>
</comment>
<dbReference type="InterPro" id="IPR013324">
    <property type="entry name" value="RNA_pol_sigma_r3/r4-like"/>
</dbReference>
<dbReference type="InterPro" id="IPR011517">
    <property type="entry name" value="RNA_pol_sigma70_ECF-like"/>
</dbReference>
<evidence type="ECO:0000313" key="6">
    <source>
        <dbReference type="EMBL" id="MCQ4163350.1"/>
    </source>
</evidence>
<dbReference type="Proteomes" id="UP001165498">
    <property type="component" value="Unassembled WGS sequence"/>
</dbReference>
<sequence length="195" mass="21980">MSSPPPSPEITALLGRWRQGDRAAEGELMRTVYPVLRDIARARLRNSSDELTLCATELAHEVYARLARAEHMHYNDRGHFYAVAARAIRNFLIDHLRARGSGKRGGDLPFVPLELAEDVEDSDRIDLRIDWLGVHEALNRLETVDAGCARIVELKFFSGLSTEEIAAACDISRATVVRSWRFAKAWLTDQLRQPS</sequence>
<dbReference type="InterPro" id="IPR013325">
    <property type="entry name" value="RNA_pol_sigma_r2"/>
</dbReference>
<dbReference type="InterPro" id="IPR053812">
    <property type="entry name" value="HTH_Sigma70_ECF-like"/>
</dbReference>
<evidence type="ECO:0000313" key="7">
    <source>
        <dbReference type="Proteomes" id="UP001165498"/>
    </source>
</evidence>
<keyword evidence="3" id="KW-0731">Sigma factor</keyword>
<accession>A0ABT1QNV4</accession>
<evidence type="ECO:0000256" key="3">
    <source>
        <dbReference type="ARBA" id="ARBA00023082"/>
    </source>
</evidence>
<keyword evidence="4" id="KW-0804">Transcription</keyword>
<dbReference type="NCBIfam" id="TIGR02999">
    <property type="entry name" value="Sig-70_X6"/>
    <property type="match status" value="1"/>
</dbReference>
<evidence type="ECO:0000259" key="5">
    <source>
        <dbReference type="Pfam" id="PF07638"/>
    </source>
</evidence>
<comment type="similarity">
    <text evidence="1">Belongs to the sigma-70 factor family. ECF subfamily.</text>
</comment>
<dbReference type="PANTHER" id="PTHR43133:SF39">
    <property type="entry name" value="SIMILAR TO RNA POLYMERASE SIGMA-E FACTOR"/>
    <property type="match status" value="1"/>
</dbReference>
<dbReference type="Gene3D" id="1.10.10.10">
    <property type="entry name" value="Winged helix-like DNA-binding domain superfamily/Winged helix DNA-binding domain"/>
    <property type="match status" value="1"/>
</dbReference>
<proteinExistence type="inferred from homology"/>
<dbReference type="EMBL" id="JANFQO010000001">
    <property type="protein sequence ID" value="MCQ4163350.1"/>
    <property type="molecule type" value="Genomic_DNA"/>
</dbReference>
<dbReference type="PANTHER" id="PTHR43133">
    <property type="entry name" value="RNA POLYMERASE ECF-TYPE SIGMA FACTO"/>
    <property type="match status" value="1"/>
</dbReference>
<protein>
    <submittedName>
        <fullName evidence="6">ECF-type sigma factor</fullName>
    </submittedName>
</protein>
<keyword evidence="7" id="KW-1185">Reference proteome</keyword>
<reference evidence="6" key="1">
    <citation type="submission" date="2022-07" db="EMBL/GenBank/DDBJ databases">
        <title>Tahibacter sp., a new gammaproteobacterium isolated from the silt sample collected at pig farm.</title>
        <authorList>
            <person name="Chen H."/>
        </authorList>
    </citation>
    <scope>NUCLEOTIDE SEQUENCE</scope>
    <source>
        <strain evidence="6">P2K</strain>
    </source>
</reference>
<dbReference type="InterPro" id="IPR014284">
    <property type="entry name" value="RNA_pol_sigma-70_dom"/>
</dbReference>
<evidence type="ECO:0000256" key="2">
    <source>
        <dbReference type="ARBA" id="ARBA00023015"/>
    </source>
</evidence>
<name>A0ABT1QNV4_9GAMM</name>
<organism evidence="6 7">
    <name type="scientific">Tahibacter harae</name>
    <dbReference type="NCBI Taxonomy" id="2963937"/>
    <lineage>
        <taxon>Bacteria</taxon>
        <taxon>Pseudomonadati</taxon>
        <taxon>Pseudomonadota</taxon>
        <taxon>Gammaproteobacteria</taxon>
        <taxon>Lysobacterales</taxon>
        <taxon>Rhodanobacteraceae</taxon>
        <taxon>Tahibacter</taxon>
    </lineage>
</organism>
<evidence type="ECO:0000256" key="4">
    <source>
        <dbReference type="ARBA" id="ARBA00023163"/>
    </source>
</evidence>
<dbReference type="SUPFAM" id="SSF88946">
    <property type="entry name" value="Sigma2 domain of RNA polymerase sigma factors"/>
    <property type="match status" value="1"/>
</dbReference>
<dbReference type="InterPro" id="IPR036388">
    <property type="entry name" value="WH-like_DNA-bd_sf"/>
</dbReference>
<dbReference type="NCBIfam" id="TIGR02937">
    <property type="entry name" value="sigma70-ECF"/>
    <property type="match status" value="1"/>
</dbReference>
<evidence type="ECO:0000256" key="1">
    <source>
        <dbReference type="ARBA" id="ARBA00010641"/>
    </source>
</evidence>
<dbReference type="Pfam" id="PF07638">
    <property type="entry name" value="Sigma70_ECF"/>
    <property type="match status" value="1"/>
</dbReference>